<evidence type="ECO:0000256" key="7">
    <source>
        <dbReference type="RuleBase" id="RU000320"/>
    </source>
</evidence>
<dbReference type="PANTHER" id="PTHR42703:SF1">
    <property type="entry name" value="NA(+)_H(+) ANTIPORTER SUBUNIT D1"/>
    <property type="match status" value="1"/>
</dbReference>
<dbReference type="InterPro" id="IPR050586">
    <property type="entry name" value="CPA3_Na-H_Antiporter_D"/>
</dbReference>
<sequence>MRPEVALPVLLPLFSGALSLLFWRSRPMQRFIAVAGNIALLVVSLWLFIATLNEGYLTIEMGSWPPPFGIVLVADLLSAVMVLMTGIVGLVMGVYSLATTGRGHEKFGYYPLMHLVLAGVAGAFLTGDIFNLYVWFEVMLVASFALLILGGERAQMEGAIKYVTLNLLASVIFLTAIGLTYGMVGTLNMADIALRLNEADHQGMVEVLAVMFMVAFGIKAAAFPLFFWLPASYHTPPVAVSALFAALLTKVGVYSIFRTFTLIFDQSMGYLQDIMLWGAAFTMVTGVLGAAAQYEFRRILSFHIVSQIGYMILGLAIYTPLAIAGGVFAIMHNIVVKTNLFLVSGITYRLQGTYQLKKMGGLYKERPWLAIAFFLSAFSLAGIPPLSGFFAKFVIVRAGIEAEAYVVTGIALAVGLMTLYSMVKIWNEVFWKTLPEENLVPQTQTSQGDDGRLVKPSLWLMYLPVIVLALATLLIGIFAEPIMQVMNAIGDQLLTPQGYIEAVLGKAASAESALIDAVNAEEITP</sequence>
<evidence type="ECO:0000313" key="11">
    <source>
        <dbReference type="Proteomes" id="UP001254564"/>
    </source>
</evidence>
<accession>A0ABU1H112</accession>
<reference evidence="10 11" key="1">
    <citation type="submission" date="2023-04" db="EMBL/GenBank/DDBJ databases">
        <title>A long-awaited taxogenomic arrangement of the family Halomonadaceae.</title>
        <authorList>
            <person name="De La Haba R."/>
            <person name="Chuvochina M."/>
            <person name="Wittouck S."/>
            <person name="Arahal D.R."/>
            <person name="Sanchez-Porro C."/>
            <person name="Hugenholtz P."/>
            <person name="Ventosa A."/>
        </authorList>
    </citation>
    <scope>NUCLEOTIDE SEQUENCE [LARGE SCALE GENOMIC DNA]</scope>
    <source>
        <strain evidence="10 11">DSM 21020</strain>
    </source>
</reference>
<comment type="similarity">
    <text evidence="2">Belongs to the CPA3 antiporters (TC 2.A.63) subunit D family.</text>
</comment>
<feature type="transmembrane region" description="Helical" evidence="8">
    <location>
        <begin position="162"/>
        <end position="184"/>
    </location>
</feature>
<dbReference type="Pfam" id="PF00361">
    <property type="entry name" value="Proton_antipo_M"/>
    <property type="match status" value="1"/>
</dbReference>
<keyword evidence="6 8" id="KW-0472">Membrane</keyword>
<feature type="transmembrane region" description="Helical" evidence="8">
    <location>
        <begin position="277"/>
        <end position="296"/>
    </location>
</feature>
<organism evidence="10 11">
    <name type="scientific">Vreelandella vilamensis</name>
    <dbReference type="NCBI Taxonomy" id="531309"/>
    <lineage>
        <taxon>Bacteria</taxon>
        <taxon>Pseudomonadati</taxon>
        <taxon>Pseudomonadota</taxon>
        <taxon>Gammaproteobacteria</taxon>
        <taxon>Oceanospirillales</taxon>
        <taxon>Halomonadaceae</taxon>
        <taxon>Vreelandella</taxon>
    </lineage>
</organism>
<dbReference type="Proteomes" id="UP001254564">
    <property type="component" value="Unassembled WGS sequence"/>
</dbReference>
<evidence type="ECO:0000256" key="3">
    <source>
        <dbReference type="ARBA" id="ARBA00022475"/>
    </source>
</evidence>
<feature type="transmembrane region" description="Helical" evidence="8">
    <location>
        <begin position="107"/>
        <end position="126"/>
    </location>
</feature>
<keyword evidence="3" id="KW-1003">Cell membrane</keyword>
<proteinExistence type="inferred from homology"/>
<evidence type="ECO:0000256" key="6">
    <source>
        <dbReference type="ARBA" id="ARBA00023136"/>
    </source>
</evidence>
<feature type="transmembrane region" description="Helical" evidence="8">
    <location>
        <begin position="238"/>
        <end position="257"/>
    </location>
</feature>
<dbReference type="NCBIfam" id="NF009306">
    <property type="entry name" value="PRK12663.1"/>
    <property type="match status" value="1"/>
</dbReference>
<evidence type="ECO:0000313" key="10">
    <source>
        <dbReference type="EMBL" id="MDR5897991.1"/>
    </source>
</evidence>
<evidence type="ECO:0000256" key="4">
    <source>
        <dbReference type="ARBA" id="ARBA00022692"/>
    </source>
</evidence>
<dbReference type="PRINTS" id="PR01437">
    <property type="entry name" value="NUOXDRDTASE4"/>
</dbReference>
<evidence type="ECO:0000256" key="8">
    <source>
        <dbReference type="SAM" id="Phobius"/>
    </source>
</evidence>
<comment type="subcellular location">
    <subcellularLocation>
        <location evidence="1">Cell membrane</location>
        <topology evidence="1">Multi-pass membrane protein</topology>
    </subcellularLocation>
    <subcellularLocation>
        <location evidence="7">Membrane</location>
        <topology evidence="7">Multi-pass membrane protein</topology>
    </subcellularLocation>
</comment>
<dbReference type="InterPro" id="IPR003918">
    <property type="entry name" value="NADH_UbQ_OxRdtase"/>
</dbReference>
<name>A0ABU1H112_9GAMM</name>
<feature type="transmembrane region" description="Helical" evidence="8">
    <location>
        <begin position="30"/>
        <end position="49"/>
    </location>
</feature>
<keyword evidence="4 7" id="KW-0812">Transmembrane</keyword>
<dbReference type="PANTHER" id="PTHR42703">
    <property type="entry name" value="NADH DEHYDROGENASE"/>
    <property type="match status" value="1"/>
</dbReference>
<feature type="transmembrane region" description="Helical" evidence="8">
    <location>
        <begin position="402"/>
        <end position="423"/>
    </location>
</feature>
<feature type="transmembrane region" description="Helical" evidence="8">
    <location>
        <begin position="6"/>
        <end position="23"/>
    </location>
</feature>
<comment type="caution">
    <text evidence="10">The sequence shown here is derived from an EMBL/GenBank/DDBJ whole genome shotgun (WGS) entry which is preliminary data.</text>
</comment>
<feature type="transmembrane region" description="Helical" evidence="8">
    <location>
        <begin position="368"/>
        <end position="390"/>
    </location>
</feature>
<gene>
    <name evidence="10" type="ORF">QC823_03170</name>
</gene>
<feature type="transmembrane region" description="Helical" evidence="8">
    <location>
        <begin position="308"/>
        <end position="331"/>
    </location>
</feature>
<dbReference type="InterPro" id="IPR001750">
    <property type="entry name" value="ND/Mrp_TM"/>
</dbReference>
<evidence type="ECO:0000256" key="5">
    <source>
        <dbReference type="ARBA" id="ARBA00022989"/>
    </source>
</evidence>
<evidence type="ECO:0000256" key="2">
    <source>
        <dbReference type="ARBA" id="ARBA00005346"/>
    </source>
</evidence>
<dbReference type="RefSeq" id="WP_309654908.1">
    <property type="nucleotide sequence ID" value="NZ_JARWAN010000003.1"/>
</dbReference>
<evidence type="ECO:0000259" key="9">
    <source>
        <dbReference type="Pfam" id="PF00361"/>
    </source>
</evidence>
<feature type="transmembrane region" description="Helical" evidence="8">
    <location>
        <begin position="459"/>
        <end position="479"/>
    </location>
</feature>
<dbReference type="EMBL" id="JARWAN010000003">
    <property type="protein sequence ID" value="MDR5897991.1"/>
    <property type="molecule type" value="Genomic_DNA"/>
</dbReference>
<feature type="domain" description="NADH:quinone oxidoreductase/Mrp antiporter transmembrane" evidence="9">
    <location>
        <begin position="128"/>
        <end position="413"/>
    </location>
</feature>
<evidence type="ECO:0000256" key="1">
    <source>
        <dbReference type="ARBA" id="ARBA00004651"/>
    </source>
</evidence>
<feature type="transmembrane region" description="Helical" evidence="8">
    <location>
        <begin position="69"/>
        <end position="95"/>
    </location>
</feature>
<protein>
    <submittedName>
        <fullName evidence="10">Na+/H+ antiporter subunit D</fullName>
    </submittedName>
</protein>
<keyword evidence="11" id="KW-1185">Reference proteome</keyword>
<keyword evidence="5 8" id="KW-1133">Transmembrane helix</keyword>
<feature type="transmembrane region" description="Helical" evidence="8">
    <location>
        <begin position="204"/>
        <end position="226"/>
    </location>
</feature>
<feature type="transmembrane region" description="Helical" evidence="8">
    <location>
        <begin position="132"/>
        <end position="150"/>
    </location>
</feature>